<sequence>MDVGSSLAQAVTSQRTLDEMDSARADIESRLLLYLSHFDGRRKEFAGSSLRTHFEDLFSDDMVHLHDGRPMDKDQFRRLIRRFAEAGVVATLEDIDFYGGDELEFTVHWATDDTSAVMHVSASVEDGRIVRVVPSQETRGAFAAFGYSGEELGTQGQVDKKEEQACLILIATFACSDMAWMRDRLEPEMTFQLTCKIESKIAELQARMETMRVNRELEMDELKAQCRHEADELRRE</sequence>
<protein>
    <submittedName>
        <fullName evidence="1">Uncharacterized protein</fullName>
    </submittedName>
</protein>
<evidence type="ECO:0000313" key="1">
    <source>
        <dbReference type="EMBL" id="EJK66721.1"/>
    </source>
</evidence>
<organism evidence="1 2">
    <name type="scientific">Thalassiosira oceanica</name>
    <name type="common">Marine diatom</name>
    <dbReference type="NCBI Taxonomy" id="159749"/>
    <lineage>
        <taxon>Eukaryota</taxon>
        <taxon>Sar</taxon>
        <taxon>Stramenopiles</taxon>
        <taxon>Ochrophyta</taxon>
        <taxon>Bacillariophyta</taxon>
        <taxon>Coscinodiscophyceae</taxon>
        <taxon>Thalassiosirophycidae</taxon>
        <taxon>Thalassiosirales</taxon>
        <taxon>Thalassiosiraceae</taxon>
        <taxon>Thalassiosira</taxon>
    </lineage>
</organism>
<dbReference type="EMBL" id="AGNL01014423">
    <property type="protein sequence ID" value="EJK66721.1"/>
    <property type="molecule type" value="Genomic_DNA"/>
</dbReference>
<accession>K0T0E2</accession>
<dbReference type="Proteomes" id="UP000266841">
    <property type="component" value="Unassembled WGS sequence"/>
</dbReference>
<evidence type="ECO:0000313" key="2">
    <source>
        <dbReference type="Proteomes" id="UP000266841"/>
    </source>
</evidence>
<keyword evidence="2" id="KW-1185">Reference proteome</keyword>
<gene>
    <name evidence="1" type="ORF">THAOC_12330</name>
</gene>
<comment type="caution">
    <text evidence="1">The sequence shown here is derived from an EMBL/GenBank/DDBJ whole genome shotgun (WGS) entry which is preliminary data.</text>
</comment>
<reference evidence="1 2" key="1">
    <citation type="journal article" date="2012" name="Genome Biol.">
        <title>Genome and low-iron response of an oceanic diatom adapted to chronic iron limitation.</title>
        <authorList>
            <person name="Lommer M."/>
            <person name="Specht M."/>
            <person name="Roy A.S."/>
            <person name="Kraemer L."/>
            <person name="Andreson R."/>
            <person name="Gutowska M.A."/>
            <person name="Wolf J."/>
            <person name="Bergner S.V."/>
            <person name="Schilhabel M.B."/>
            <person name="Klostermeier U.C."/>
            <person name="Beiko R.G."/>
            <person name="Rosenstiel P."/>
            <person name="Hippler M."/>
            <person name="Laroche J."/>
        </authorList>
    </citation>
    <scope>NUCLEOTIDE SEQUENCE [LARGE SCALE GENOMIC DNA]</scope>
    <source>
        <strain evidence="1 2">CCMP1005</strain>
    </source>
</reference>
<feature type="non-terminal residue" evidence="1">
    <location>
        <position position="236"/>
    </location>
</feature>
<name>K0T0E2_THAOC</name>
<proteinExistence type="predicted"/>
<dbReference type="AlphaFoldDB" id="K0T0E2"/>